<dbReference type="InterPro" id="IPR005913">
    <property type="entry name" value="dTDP_dehydrorham_reduct"/>
</dbReference>
<dbReference type="AlphaFoldDB" id="A0A371Z350"/>
<name>A0A371Z350_9PROT</name>
<comment type="cofactor">
    <cofactor evidence="6">
        <name>Mg(2+)</name>
        <dbReference type="ChEBI" id="CHEBI:18420"/>
    </cofactor>
    <text evidence="6">Binds 1 Mg(2+) ion per monomer.</text>
</comment>
<dbReference type="InterPro" id="IPR036291">
    <property type="entry name" value="NAD(P)-bd_dom_sf"/>
</dbReference>
<comment type="caution">
    <text evidence="8">The sequence shown here is derived from an EMBL/GenBank/DDBJ whole genome shotgun (WGS) entry which is preliminary data.</text>
</comment>
<dbReference type="Gene3D" id="3.40.50.720">
    <property type="entry name" value="NAD(P)-binding Rossmann-like Domain"/>
    <property type="match status" value="1"/>
</dbReference>
<evidence type="ECO:0000256" key="5">
    <source>
        <dbReference type="ARBA" id="ARBA00048200"/>
    </source>
</evidence>
<dbReference type="Pfam" id="PF04321">
    <property type="entry name" value="RmlD_sub_bind"/>
    <property type="match status" value="1"/>
</dbReference>
<evidence type="ECO:0000313" key="8">
    <source>
        <dbReference type="EMBL" id="RFD20905.1"/>
    </source>
</evidence>
<keyword evidence="6" id="KW-0521">NADP</keyword>
<accession>A0A371Z350</accession>
<evidence type="ECO:0000256" key="2">
    <source>
        <dbReference type="ARBA" id="ARBA00010944"/>
    </source>
</evidence>
<evidence type="ECO:0000313" key="9">
    <source>
        <dbReference type="Proteomes" id="UP000262371"/>
    </source>
</evidence>
<organism evidence="8 9">
    <name type="scientific">Komagataeibacter melaceti</name>
    <dbReference type="NCBI Taxonomy" id="2766577"/>
    <lineage>
        <taxon>Bacteria</taxon>
        <taxon>Pseudomonadati</taxon>
        <taxon>Pseudomonadota</taxon>
        <taxon>Alphaproteobacteria</taxon>
        <taxon>Acetobacterales</taxon>
        <taxon>Acetobacteraceae</taxon>
        <taxon>Komagataeibacter</taxon>
    </lineage>
</organism>
<gene>
    <name evidence="8" type="primary">rfbD</name>
    <name evidence="8" type="ORF">DY926_03870</name>
</gene>
<sequence>MGFRLLVTGGSGQLATALRQRGGAAVRVVGRPEFDFARPDTVVRIMQAVRPDLVINAAAWTAVDAAEDQPDLARQANAEGPGLLAWLCAGQAVPMLHVSTDYVFSGMKGQPYTESDPVSPRSVYGRTKAEGERAVLNACAQAMIVRTAWVYGPTGRNFIRTMLDAARRHPQLRVVDDQCGNPTCAGDLAAALLGIAARILHTGWQPHYRGVFHAAGGGSCTWHELACAALGHATRHGAPAPPPVMPITTADWPTPAARPMDGRLDCSRLRHVFGLELPHWHESIGPVVAAMVRQDRQVLSG</sequence>
<proteinExistence type="inferred from homology"/>
<evidence type="ECO:0000259" key="7">
    <source>
        <dbReference type="Pfam" id="PF04321"/>
    </source>
</evidence>
<dbReference type="NCBIfam" id="TIGR01214">
    <property type="entry name" value="rmlD"/>
    <property type="match status" value="1"/>
</dbReference>
<dbReference type="SUPFAM" id="SSF51735">
    <property type="entry name" value="NAD(P)-binding Rossmann-fold domains"/>
    <property type="match status" value="1"/>
</dbReference>
<keyword evidence="9" id="KW-1185">Reference proteome</keyword>
<reference evidence="8 9" key="1">
    <citation type="submission" date="2018-08" db="EMBL/GenBank/DDBJ databases">
        <title>Komagataeibacter sp. AV 382.</title>
        <authorList>
            <person name="Skraban J."/>
            <person name="Trcek J."/>
        </authorList>
    </citation>
    <scope>NUCLEOTIDE SEQUENCE [LARGE SCALE GENOMIC DNA]</scope>
    <source>
        <strain evidence="8 9">AV 382</strain>
    </source>
</reference>
<evidence type="ECO:0000256" key="4">
    <source>
        <dbReference type="ARBA" id="ARBA00017099"/>
    </source>
</evidence>
<dbReference type="OrthoDB" id="9803892at2"/>
<evidence type="ECO:0000256" key="3">
    <source>
        <dbReference type="ARBA" id="ARBA00012929"/>
    </source>
</evidence>
<dbReference type="PANTHER" id="PTHR10491:SF4">
    <property type="entry name" value="METHIONINE ADENOSYLTRANSFERASE 2 SUBUNIT BETA"/>
    <property type="match status" value="1"/>
</dbReference>
<dbReference type="EC" id="1.1.1.133" evidence="3 6"/>
<comment type="similarity">
    <text evidence="2 6">Belongs to the dTDP-4-dehydrorhamnose reductase family.</text>
</comment>
<protein>
    <recommendedName>
        <fullName evidence="4 6">dTDP-4-dehydrorhamnose reductase</fullName>
        <ecNumber evidence="3 6">1.1.1.133</ecNumber>
    </recommendedName>
</protein>
<keyword evidence="6 8" id="KW-0560">Oxidoreductase</keyword>
<dbReference type="Proteomes" id="UP000262371">
    <property type="component" value="Unassembled WGS sequence"/>
</dbReference>
<dbReference type="EMBL" id="QUWV01000029">
    <property type="protein sequence ID" value="RFD20905.1"/>
    <property type="molecule type" value="Genomic_DNA"/>
</dbReference>
<dbReference type="InterPro" id="IPR029903">
    <property type="entry name" value="RmlD-like-bd"/>
</dbReference>
<dbReference type="CDD" id="cd05254">
    <property type="entry name" value="dTDP_HR_like_SDR_e"/>
    <property type="match status" value="1"/>
</dbReference>
<dbReference type="PANTHER" id="PTHR10491">
    <property type="entry name" value="DTDP-4-DEHYDRORHAMNOSE REDUCTASE"/>
    <property type="match status" value="1"/>
</dbReference>
<dbReference type="UniPathway" id="UPA00124"/>
<dbReference type="Gene3D" id="3.90.25.10">
    <property type="entry name" value="UDP-galactose 4-epimerase, domain 1"/>
    <property type="match status" value="1"/>
</dbReference>
<feature type="domain" description="RmlD-like substrate binding" evidence="7">
    <location>
        <begin position="4"/>
        <end position="291"/>
    </location>
</feature>
<evidence type="ECO:0000256" key="1">
    <source>
        <dbReference type="ARBA" id="ARBA00004781"/>
    </source>
</evidence>
<dbReference type="GO" id="GO:0008831">
    <property type="term" value="F:dTDP-4-dehydrorhamnose reductase activity"/>
    <property type="evidence" value="ECO:0007669"/>
    <property type="project" value="UniProtKB-EC"/>
</dbReference>
<evidence type="ECO:0000256" key="6">
    <source>
        <dbReference type="RuleBase" id="RU364082"/>
    </source>
</evidence>
<comment type="catalytic activity">
    <reaction evidence="5 6">
        <text>dTDP-beta-L-rhamnose + NADP(+) = dTDP-4-dehydro-beta-L-rhamnose + NADPH + H(+)</text>
        <dbReference type="Rhea" id="RHEA:21796"/>
        <dbReference type="ChEBI" id="CHEBI:15378"/>
        <dbReference type="ChEBI" id="CHEBI:57510"/>
        <dbReference type="ChEBI" id="CHEBI:57783"/>
        <dbReference type="ChEBI" id="CHEBI:58349"/>
        <dbReference type="ChEBI" id="CHEBI:62830"/>
        <dbReference type="EC" id="1.1.1.133"/>
    </reaction>
</comment>
<dbReference type="GO" id="GO:0019305">
    <property type="term" value="P:dTDP-rhamnose biosynthetic process"/>
    <property type="evidence" value="ECO:0007669"/>
    <property type="project" value="UniProtKB-UniPathway"/>
</dbReference>
<comment type="pathway">
    <text evidence="1 6">Carbohydrate biosynthesis; dTDP-L-rhamnose biosynthesis.</text>
</comment>
<comment type="function">
    <text evidence="6">Catalyzes the reduction of dTDP-6-deoxy-L-lyxo-4-hexulose to yield dTDP-L-rhamnose.</text>
</comment>